<gene>
    <name evidence="2" type="ORF">PFISCL1PPCAC_25985</name>
</gene>
<dbReference type="InterPro" id="IPR000210">
    <property type="entry name" value="BTB/POZ_dom"/>
</dbReference>
<dbReference type="Proteomes" id="UP001432322">
    <property type="component" value="Unassembled WGS sequence"/>
</dbReference>
<dbReference type="SUPFAM" id="SSF54695">
    <property type="entry name" value="POZ domain"/>
    <property type="match status" value="1"/>
</dbReference>
<dbReference type="PROSITE" id="PS50097">
    <property type="entry name" value="BTB"/>
    <property type="match status" value="1"/>
</dbReference>
<feature type="domain" description="BTB" evidence="1">
    <location>
        <begin position="12"/>
        <end position="75"/>
    </location>
</feature>
<dbReference type="PANTHER" id="PTHR47022">
    <property type="entry name" value="BTB AND MATH DOMAIN-CONTAINING PROTEIN 36-RELATED"/>
    <property type="match status" value="1"/>
</dbReference>
<evidence type="ECO:0000313" key="3">
    <source>
        <dbReference type="Proteomes" id="UP001432322"/>
    </source>
</evidence>
<reference evidence="2" key="1">
    <citation type="submission" date="2023-10" db="EMBL/GenBank/DDBJ databases">
        <title>Genome assembly of Pristionchus species.</title>
        <authorList>
            <person name="Yoshida K."/>
            <person name="Sommer R.J."/>
        </authorList>
    </citation>
    <scope>NUCLEOTIDE SEQUENCE</scope>
    <source>
        <strain evidence="2">RS5133</strain>
    </source>
</reference>
<dbReference type="Gene3D" id="3.30.710.10">
    <property type="entry name" value="Potassium Channel Kv1.1, Chain A"/>
    <property type="match status" value="1"/>
</dbReference>
<organism evidence="2 3">
    <name type="scientific">Pristionchus fissidentatus</name>
    <dbReference type="NCBI Taxonomy" id="1538716"/>
    <lineage>
        <taxon>Eukaryota</taxon>
        <taxon>Metazoa</taxon>
        <taxon>Ecdysozoa</taxon>
        <taxon>Nematoda</taxon>
        <taxon>Chromadorea</taxon>
        <taxon>Rhabditida</taxon>
        <taxon>Rhabditina</taxon>
        <taxon>Diplogasteromorpha</taxon>
        <taxon>Diplogasteroidea</taxon>
        <taxon>Neodiplogasteridae</taxon>
        <taxon>Pristionchus</taxon>
    </lineage>
</organism>
<sequence>MPTIAEIYSECLKIGSIELAVSRELLAIRSDYFSTLFYGSYLEKNQEVKEIKDIAESEFVDFIQMLHRRRFAFTSVRSALDALVFADQFLMPDISVRVMPYLSGKALSDDLFECAVISADRVPNSDEILAWILPQFPSKLKLLEVLHDALPSISAGTAQICLVPAISEQTIIADLEKSVSEHKTRIVDIVSALAGTTRSTHSVFQIKYYETSGKPLETEEHMSLQCMQNGAHIVLPIWDTIPTKYTRIIIGGNNRKRGDVCNMPAGGLHVIEAYAN</sequence>
<evidence type="ECO:0000313" key="2">
    <source>
        <dbReference type="EMBL" id="GMT34688.1"/>
    </source>
</evidence>
<evidence type="ECO:0000259" key="1">
    <source>
        <dbReference type="PROSITE" id="PS50097"/>
    </source>
</evidence>
<protein>
    <recommendedName>
        <fullName evidence="1">BTB domain-containing protein</fullName>
    </recommendedName>
</protein>
<keyword evidence="3" id="KW-1185">Reference proteome</keyword>
<dbReference type="EMBL" id="BTSY01000006">
    <property type="protein sequence ID" value="GMT34688.1"/>
    <property type="molecule type" value="Genomic_DNA"/>
</dbReference>
<dbReference type="AlphaFoldDB" id="A0AAV5WVJ0"/>
<name>A0AAV5WVJ0_9BILA</name>
<comment type="caution">
    <text evidence="2">The sequence shown here is derived from an EMBL/GenBank/DDBJ whole genome shotgun (WGS) entry which is preliminary data.</text>
</comment>
<proteinExistence type="predicted"/>
<dbReference type="CDD" id="cd18186">
    <property type="entry name" value="BTB_POZ_ZBTB_KLHL-like"/>
    <property type="match status" value="1"/>
</dbReference>
<dbReference type="Pfam" id="PF00651">
    <property type="entry name" value="BTB"/>
    <property type="match status" value="1"/>
</dbReference>
<accession>A0AAV5WVJ0</accession>
<dbReference type="InterPro" id="IPR011333">
    <property type="entry name" value="SKP1/BTB/POZ_sf"/>
</dbReference>
<dbReference type="PANTHER" id="PTHR47022:SF1">
    <property type="entry name" value="BTB AND MATH DOMAIN-CONTAINING PROTEIN 36-RELATED"/>
    <property type="match status" value="1"/>
</dbReference>